<dbReference type="PANTHER" id="PTHR46228">
    <property type="entry name" value="KELCH DOMAIN-CONTAINING PROTEIN"/>
    <property type="match status" value="1"/>
</dbReference>
<keyword evidence="6" id="KW-1185">Reference proteome</keyword>
<evidence type="ECO:0000256" key="1">
    <source>
        <dbReference type="ARBA" id="ARBA00022441"/>
    </source>
</evidence>
<feature type="compositionally biased region" description="Polar residues" evidence="3">
    <location>
        <begin position="677"/>
        <end position="710"/>
    </location>
</feature>
<dbReference type="HOGENOM" id="CLU_014628_0_0_1"/>
<feature type="transmembrane region" description="Helical" evidence="4">
    <location>
        <begin position="730"/>
        <end position="750"/>
    </location>
</feature>
<feature type="transmembrane region" description="Helical" evidence="4">
    <location>
        <begin position="574"/>
        <end position="597"/>
    </location>
</feature>
<dbReference type="InterPro" id="IPR015915">
    <property type="entry name" value="Kelch-typ_b-propeller"/>
</dbReference>
<dbReference type="InterPro" id="IPR011043">
    <property type="entry name" value="Gal_Oxase/kelch_b-propeller"/>
</dbReference>
<dbReference type="OrthoDB" id="10250130at2759"/>
<protein>
    <recommendedName>
        <fullName evidence="7">Galactose oxidase</fullName>
    </recommendedName>
</protein>
<keyword evidence="1" id="KW-0880">Kelch repeat</keyword>
<feature type="compositionally biased region" description="Low complexity" evidence="3">
    <location>
        <begin position="468"/>
        <end position="498"/>
    </location>
</feature>
<feature type="compositionally biased region" description="Polar residues" evidence="3">
    <location>
        <begin position="656"/>
        <end position="668"/>
    </location>
</feature>
<name>A0A015M4W1_RHIIW</name>
<feature type="transmembrane region" description="Helical" evidence="4">
    <location>
        <begin position="756"/>
        <end position="775"/>
    </location>
</feature>
<dbReference type="SUPFAM" id="SSF117281">
    <property type="entry name" value="Kelch motif"/>
    <property type="match status" value="1"/>
</dbReference>
<dbReference type="Gene3D" id="2.120.10.80">
    <property type="entry name" value="Kelch-type beta propeller"/>
    <property type="match status" value="2"/>
</dbReference>
<dbReference type="EMBL" id="JEMT01024967">
    <property type="protein sequence ID" value="EXX61893.1"/>
    <property type="molecule type" value="Genomic_DNA"/>
</dbReference>
<comment type="caution">
    <text evidence="5">The sequence shown here is derived from an EMBL/GenBank/DDBJ whole genome shotgun (WGS) entry which is preliminary data.</text>
</comment>
<dbReference type="Proteomes" id="UP000022910">
    <property type="component" value="Unassembled WGS sequence"/>
</dbReference>
<feature type="region of interest" description="Disordered" evidence="3">
    <location>
        <begin position="637"/>
        <end position="714"/>
    </location>
</feature>
<evidence type="ECO:0000256" key="3">
    <source>
        <dbReference type="SAM" id="MobiDB-lite"/>
    </source>
</evidence>
<reference evidence="5 6" key="1">
    <citation type="submission" date="2014-02" db="EMBL/GenBank/DDBJ databases">
        <title>Single nucleus genome sequencing reveals high similarity among nuclei of an endomycorrhizal fungus.</title>
        <authorList>
            <person name="Lin K."/>
            <person name="Geurts R."/>
            <person name="Zhang Z."/>
            <person name="Limpens E."/>
            <person name="Saunders D.G."/>
            <person name="Mu D."/>
            <person name="Pang E."/>
            <person name="Cao H."/>
            <person name="Cha H."/>
            <person name="Lin T."/>
            <person name="Zhou Q."/>
            <person name="Shang Y."/>
            <person name="Li Y."/>
            <person name="Ivanov S."/>
            <person name="Sharma T."/>
            <person name="Velzen R.V."/>
            <person name="Ruijter N.D."/>
            <person name="Aanen D.K."/>
            <person name="Win J."/>
            <person name="Kamoun S."/>
            <person name="Bisseling T."/>
            <person name="Huang S."/>
        </authorList>
    </citation>
    <scope>NUCLEOTIDE SEQUENCE [LARGE SCALE GENOMIC DNA]</scope>
    <source>
        <strain evidence="6">DAOM197198w</strain>
    </source>
</reference>
<evidence type="ECO:0000256" key="4">
    <source>
        <dbReference type="SAM" id="Phobius"/>
    </source>
</evidence>
<keyword evidence="4" id="KW-1133">Transmembrane helix</keyword>
<evidence type="ECO:0000256" key="2">
    <source>
        <dbReference type="ARBA" id="ARBA00022737"/>
    </source>
</evidence>
<sequence>MIQLRLPDNTKITSKILSLLNNISYSLLLCLICFLFFCEIASFGVNAQQADSDGTIAIPIMQWIDMRPNLRGTSPPGLKDFAFGYSKDSNLAIIFGGTTPTGSKSGATYLLDLTDNTWKTLSDFGFLNPQTPEARSNMIFGVDKASSYRNAFIIACGQGPGEVLYNDIWAFDFSYKQWTKVEAVSGEIPPLMYGSIGGIDTTLATPSQTVLTNTLWSSHGTNGTHFFTDLYALVTTGNLSPNLKTLSATWYKVPVVSGSDIPAGRSFVAGTILPNKRLALYGGCDKLEGKCATSDTYTLNFGSNYTNGQVETATPLWSKKNSCLGARSGAAMVMNSNPAITYPNQAIVYGGSSSDGKAVGPAGEVGVFDADLGNWVRVLPQKDQISGYPPQRIGAQMAPIPSAIGVPGFAATDILLFGGESMDGNNLNDIWILRLNNNSTSGATASAAKLPIEFLECVPEPKNGTGGTVVKPGGTTGTNTGTNSGSNSDSSDSNDFGKSTTPKSHVTFSTISFAFLPLAASVIRFGYGSNQKWAIAGLYTIFIVTSYATAFYGFAIAFQDKQKLSEHFNTSHGLIGLVLLVLLYILVPLMAIISLFASKKYESDSFANDDSINDKGGVGSKLTDFFNWRNSESNSKTAKSFEVSRPGNRLVPGGETPSQSPPLKSSDNWMEKRKSVTNHSSQGSRNNSLQFIPNSRRTSQSTAVSRSGLQTSTTSSDTSTAIIIRRIHHIFAQLVLISTVIYIGISLIKTRVVDSLTFYIFIGFMMIIYLIWIIAARYGYPKGRNSLLVLFMHKVACGKGEINETKQYDFEENYRNGRDGPAPSSNRMRIEDDEMDEEAEQAQLEQDMHNREVVVMTIPKRRLTVVNA</sequence>
<keyword evidence="4" id="KW-0472">Membrane</keyword>
<keyword evidence="4" id="KW-0812">Transmembrane</keyword>
<dbReference type="SUPFAM" id="SSF50965">
    <property type="entry name" value="Galactose oxidase, central domain"/>
    <property type="match status" value="1"/>
</dbReference>
<feature type="transmembrane region" description="Helical" evidence="4">
    <location>
        <begin position="506"/>
        <end position="527"/>
    </location>
</feature>
<feature type="transmembrane region" description="Helical" evidence="4">
    <location>
        <begin position="534"/>
        <end position="554"/>
    </location>
</feature>
<accession>A0A015M4W1</accession>
<feature type="region of interest" description="Disordered" evidence="3">
    <location>
        <begin position="463"/>
        <end position="498"/>
    </location>
</feature>
<evidence type="ECO:0000313" key="6">
    <source>
        <dbReference type="Proteomes" id="UP000022910"/>
    </source>
</evidence>
<gene>
    <name evidence="5" type="ORF">RirG_166870</name>
</gene>
<proteinExistence type="predicted"/>
<dbReference type="PANTHER" id="PTHR46228:SF2">
    <property type="entry name" value="KELCH REPEAT PROTEIN (AFU_ORTHOLOGUE AFUA_4G14350)"/>
    <property type="match status" value="1"/>
</dbReference>
<organism evidence="5 6">
    <name type="scientific">Rhizophagus irregularis (strain DAOM 197198w)</name>
    <name type="common">Glomus intraradices</name>
    <dbReference type="NCBI Taxonomy" id="1432141"/>
    <lineage>
        <taxon>Eukaryota</taxon>
        <taxon>Fungi</taxon>
        <taxon>Fungi incertae sedis</taxon>
        <taxon>Mucoromycota</taxon>
        <taxon>Glomeromycotina</taxon>
        <taxon>Glomeromycetes</taxon>
        <taxon>Glomerales</taxon>
        <taxon>Glomeraceae</taxon>
        <taxon>Rhizophagus</taxon>
    </lineage>
</organism>
<dbReference type="AlphaFoldDB" id="A0A015M4W1"/>
<keyword evidence="2" id="KW-0677">Repeat</keyword>
<dbReference type="SMR" id="A0A015M4W1"/>
<evidence type="ECO:0000313" key="5">
    <source>
        <dbReference type="EMBL" id="EXX61893.1"/>
    </source>
</evidence>
<evidence type="ECO:0008006" key="7">
    <source>
        <dbReference type="Google" id="ProtNLM"/>
    </source>
</evidence>